<keyword evidence="1" id="KW-0472">Membrane</keyword>
<comment type="caution">
    <text evidence="2">The sequence shown here is derived from an EMBL/GenBank/DDBJ whole genome shotgun (WGS) entry which is preliminary data.</text>
</comment>
<proteinExistence type="predicted"/>
<sequence>MKLIKLAIISFIVLFVIITAIGLLLPATVRVTRNITIHATQDTLYHYISDVKYWKLWMEGAKSGTVTFISKKTAGAGTKALIGNQRVDITKATKKEVVTVWQNSNERYQTGIFQLVEDSTTGSTNLNWYFEQKLNWYPWERISAIANDKIIGPGMEQSLDNLKAIFEGVK</sequence>
<dbReference type="SUPFAM" id="SSF55961">
    <property type="entry name" value="Bet v1-like"/>
    <property type="match status" value="1"/>
</dbReference>
<gene>
    <name evidence="2" type="ORF">FC093_07180</name>
</gene>
<dbReference type="Proteomes" id="UP000305848">
    <property type="component" value="Unassembled WGS sequence"/>
</dbReference>
<dbReference type="OrthoDB" id="9807923at2"/>
<dbReference type="RefSeq" id="WP_137261072.1">
    <property type="nucleotide sequence ID" value="NZ_SZQL01000004.1"/>
</dbReference>
<feature type="transmembrane region" description="Helical" evidence="1">
    <location>
        <begin position="6"/>
        <end position="25"/>
    </location>
</feature>
<organism evidence="2 3">
    <name type="scientific">Ilyomonas limi</name>
    <dbReference type="NCBI Taxonomy" id="2575867"/>
    <lineage>
        <taxon>Bacteria</taxon>
        <taxon>Pseudomonadati</taxon>
        <taxon>Bacteroidota</taxon>
        <taxon>Chitinophagia</taxon>
        <taxon>Chitinophagales</taxon>
        <taxon>Chitinophagaceae</taxon>
        <taxon>Ilyomonas</taxon>
    </lineage>
</organism>
<evidence type="ECO:0000256" key="1">
    <source>
        <dbReference type="SAM" id="Phobius"/>
    </source>
</evidence>
<accession>A0A4U3L4E5</accession>
<keyword evidence="1" id="KW-1133">Transmembrane helix</keyword>
<dbReference type="Pfam" id="PF10604">
    <property type="entry name" value="Polyketide_cyc2"/>
    <property type="match status" value="1"/>
</dbReference>
<dbReference type="Gene3D" id="3.30.530.20">
    <property type="match status" value="1"/>
</dbReference>
<dbReference type="AlphaFoldDB" id="A0A4U3L4E5"/>
<dbReference type="InterPro" id="IPR019587">
    <property type="entry name" value="Polyketide_cyclase/dehydratase"/>
</dbReference>
<evidence type="ECO:0000313" key="3">
    <source>
        <dbReference type="Proteomes" id="UP000305848"/>
    </source>
</evidence>
<name>A0A4U3L4E5_9BACT</name>
<evidence type="ECO:0000313" key="2">
    <source>
        <dbReference type="EMBL" id="TKK69850.1"/>
    </source>
</evidence>
<reference evidence="2 3" key="1">
    <citation type="submission" date="2019-05" db="EMBL/GenBank/DDBJ databases">
        <title>Panacibacter sp. strain 17mud1-8 Genome sequencing and assembly.</title>
        <authorList>
            <person name="Chhetri G."/>
        </authorList>
    </citation>
    <scope>NUCLEOTIDE SEQUENCE [LARGE SCALE GENOMIC DNA]</scope>
    <source>
        <strain evidence="2 3">17mud1-8</strain>
    </source>
</reference>
<keyword evidence="3" id="KW-1185">Reference proteome</keyword>
<evidence type="ECO:0008006" key="4">
    <source>
        <dbReference type="Google" id="ProtNLM"/>
    </source>
</evidence>
<dbReference type="EMBL" id="SZQL01000004">
    <property type="protein sequence ID" value="TKK69850.1"/>
    <property type="molecule type" value="Genomic_DNA"/>
</dbReference>
<keyword evidence="1" id="KW-0812">Transmembrane</keyword>
<dbReference type="InterPro" id="IPR023393">
    <property type="entry name" value="START-like_dom_sf"/>
</dbReference>
<protein>
    <recommendedName>
        <fullName evidence="4">Polyketide cyclase</fullName>
    </recommendedName>
</protein>